<reference evidence="2 3" key="1">
    <citation type="submission" date="2017-09" db="EMBL/GenBank/DDBJ databases">
        <authorList>
            <person name="Lee N."/>
            <person name="Cho B.-K."/>
        </authorList>
    </citation>
    <scope>NUCLEOTIDE SEQUENCE [LARGE SCALE GENOMIC DNA]</scope>
    <source>
        <strain evidence="2 3">ATCC 27465</strain>
    </source>
</reference>
<reference evidence="1 4" key="2">
    <citation type="submission" date="2020-08" db="EMBL/GenBank/DDBJ databases">
        <title>Genomic Encyclopedia of Type Strains, Phase III (KMG-III): the genomes of soil and plant-associated and newly described type strains.</title>
        <authorList>
            <person name="Whitman W."/>
        </authorList>
    </citation>
    <scope>NUCLEOTIDE SEQUENCE [LARGE SCALE GENOMIC DNA]</scope>
    <source>
        <strain evidence="1 4">CECT 3146</strain>
    </source>
</reference>
<dbReference type="Proteomes" id="UP000549009">
    <property type="component" value="Unassembled WGS sequence"/>
</dbReference>
<evidence type="ECO:0000313" key="4">
    <source>
        <dbReference type="Proteomes" id="UP000549009"/>
    </source>
</evidence>
<dbReference type="EMBL" id="JACHJD010000018">
    <property type="protein sequence ID" value="MBB5108349.1"/>
    <property type="molecule type" value="Genomic_DNA"/>
</dbReference>
<accession>A0A5P2X2H7</accession>
<organism evidence="2 3">
    <name type="scientific">Streptomyces spectabilis</name>
    <dbReference type="NCBI Taxonomy" id="68270"/>
    <lineage>
        <taxon>Bacteria</taxon>
        <taxon>Bacillati</taxon>
        <taxon>Actinomycetota</taxon>
        <taxon>Actinomycetes</taxon>
        <taxon>Kitasatosporales</taxon>
        <taxon>Streptomycetaceae</taxon>
        <taxon>Streptomyces</taxon>
    </lineage>
</organism>
<dbReference type="AlphaFoldDB" id="A0A5P2X2H7"/>
<evidence type="ECO:0000313" key="1">
    <source>
        <dbReference type="EMBL" id="MBB5108349.1"/>
    </source>
</evidence>
<protein>
    <submittedName>
        <fullName evidence="2">Uncharacterized protein</fullName>
    </submittedName>
</protein>
<proteinExistence type="predicted"/>
<dbReference type="RefSeq" id="WP_150509802.1">
    <property type="nucleotide sequence ID" value="NZ_BMSQ01000020.1"/>
</dbReference>
<sequence>MTAPAWTADELADLEETITAARETGNEELAAHWENIRDGRTPTRDWEELRVDLYAKNGIDVSPSAA</sequence>
<dbReference type="Proteomes" id="UP000326505">
    <property type="component" value="Chromosome"/>
</dbReference>
<evidence type="ECO:0000313" key="3">
    <source>
        <dbReference type="Proteomes" id="UP000326505"/>
    </source>
</evidence>
<dbReference type="KEGG" id="sspb:CP982_07605"/>
<dbReference type="EMBL" id="CP023690">
    <property type="protein sequence ID" value="QEV58598.1"/>
    <property type="molecule type" value="Genomic_DNA"/>
</dbReference>
<gene>
    <name evidence="2" type="ORF">CP982_07605</name>
    <name evidence="1" type="ORF">FHS40_007470</name>
</gene>
<evidence type="ECO:0000313" key="2">
    <source>
        <dbReference type="EMBL" id="QEV58598.1"/>
    </source>
</evidence>
<keyword evidence="4" id="KW-1185">Reference proteome</keyword>
<name>A0A5P2X2H7_STRST</name>